<dbReference type="EMBL" id="KC960018">
    <property type="protein sequence ID" value="AGS47898.1"/>
    <property type="molecule type" value="Genomic_DNA"/>
</dbReference>
<keyword evidence="4" id="KW-1185">Reference proteome</keyword>
<organism evidence="1 4">
    <name type="scientific">Ectropis obliqua nucleopolyhedrovirus</name>
    <dbReference type="NCBI Taxonomy" id="59376"/>
    <lineage>
        <taxon>Viruses</taxon>
        <taxon>Viruses incertae sedis</taxon>
        <taxon>Naldaviricetes</taxon>
        <taxon>Lefavirales</taxon>
        <taxon>Baculoviridae</taxon>
        <taxon>Alphabaculovirus</taxon>
        <taxon>Alphabaculovirus ecobliquae</taxon>
    </lineage>
</organism>
<sequence>MSQLNIKLSKIIDGAVDSKIKKSSYNQVYYDRRKEDVKSVGKATTYDVVGQRNYASHFNEKKYKF</sequence>
<evidence type="ECO:0000313" key="4">
    <source>
        <dbReference type="Proteomes" id="UP000214344"/>
    </source>
</evidence>
<reference evidence="1" key="2">
    <citation type="submission" date="2006-07" db="EMBL/GenBank/DDBJ databases">
        <authorList>
            <person name="Zhang C.-X."/>
            <person name="Yang Z.-N."/>
            <person name="Ma X.-C."/>
            <person name="Xiao Q."/>
        </authorList>
    </citation>
    <scope>NUCLEOTIDE SEQUENCE</scope>
    <source>
        <strain evidence="1">A1</strain>
    </source>
</reference>
<name>A0EYU3_9ABAC</name>
<reference evidence="2" key="4">
    <citation type="submission" date="2013-04" db="EMBL/GenBank/DDBJ databases">
        <authorList>
            <person name="Chen J."/>
            <person name="Hu Y."/>
            <person name="Yin Y."/>
            <person name="Wang B."/>
            <person name="Zhu Y."/>
        </authorList>
    </citation>
    <scope>NUCLEOTIDE SEQUENCE</scope>
    <source>
        <strain evidence="2">Unioasis 1</strain>
    </source>
</reference>
<evidence type="ECO:0000313" key="3">
    <source>
        <dbReference type="EMBL" id="QWV59691.1"/>
    </source>
</evidence>
<gene>
    <name evidence="3" type="ORF">QF4000105</name>
    <name evidence="2" type="ORF">wdlz-06GM52</name>
</gene>
<evidence type="ECO:0000313" key="1">
    <source>
        <dbReference type="EMBL" id="ABI35724.1"/>
    </source>
</evidence>
<protein>
    <recommendedName>
        <fullName evidence="5">Ac55</fullName>
    </recommendedName>
</protein>
<dbReference type="OrthoDB" id="27447at10239"/>
<dbReference type="Proteomes" id="UP000214344">
    <property type="component" value="Segment"/>
</dbReference>
<reference evidence="3" key="5">
    <citation type="submission" date="2021-06" db="EMBL/GenBank/DDBJ databases">
        <authorList>
            <person name="Xiao Q."/>
            <person name="Zhang X.X."/>
            <person name="Tang M.J."/>
        </authorList>
    </citation>
    <scope>NUCLEOTIDE SEQUENCE</scope>
    <source>
        <strain evidence="3">QF4</strain>
    </source>
</reference>
<proteinExistence type="predicted"/>
<dbReference type="EMBL" id="MZ394738">
    <property type="protein sequence ID" value="QWV59691.1"/>
    <property type="molecule type" value="Genomic_DNA"/>
</dbReference>
<dbReference type="RefSeq" id="YP_874233.1">
    <property type="nucleotide sequence ID" value="NC_008586.1"/>
</dbReference>
<accession>A0EYU3</accession>
<reference evidence="1 4" key="3">
    <citation type="journal article" date="2007" name="Virology">
        <title>Genome sequence and organization of a nucleopolyhedrovirus that infects the tea looper caterpillar, Ectropis obliqua.</title>
        <authorList>
            <person name="Ma X.C."/>
            <person name="Shang J.Y."/>
            <person name="Yang Z.N."/>
            <person name="Bao Y.Y."/>
            <person name="Xiao Q."/>
            <person name="Zhang C.X."/>
        </authorList>
    </citation>
    <scope>NUCLEOTIDE SEQUENCE [LARGE SCALE GENOMIC DNA]</scope>
    <source>
        <strain evidence="1 4">A1</strain>
    </source>
</reference>
<evidence type="ECO:0008006" key="5">
    <source>
        <dbReference type="Google" id="ProtNLM"/>
    </source>
</evidence>
<evidence type="ECO:0000313" key="2">
    <source>
        <dbReference type="EMBL" id="AGS47898.1"/>
    </source>
</evidence>
<dbReference type="KEGG" id="vg:5176422"/>
<reference evidence="1 4" key="1">
    <citation type="journal article" date="2006" name="J. Microbiol.">
        <title>Morphological, phylogenetic and biological characteristics of Ectropis obliqua single-nucleocapsid nucleopolyhedrovirus.</title>
        <authorList>
            <person name="Ma X.C."/>
            <person name="Xu H.J."/>
            <person name="Tang M.J."/>
            <person name="Xiao Q."/>
            <person name="Hong J."/>
            <person name="Zhang C.X."/>
        </authorList>
    </citation>
    <scope>NUCLEOTIDE SEQUENCE [LARGE SCALE GENOMIC DNA]</scope>
    <source>
        <strain evidence="1 4">A1</strain>
    </source>
</reference>
<dbReference type="EMBL" id="DQ837165">
    <property type="protein sequence ID" value="ABI35724.1"/>
    <property type="molecule type" value="Genomic_DNA"/>
</dbReference>